<organism evidence="1 2">
    <name type="scientific">Alkalihalobacillus trypoxylicola</name>
    <dbReference type="NCBI Taxonomy" id="519424"/>
    <lineage>
        <taxon>Bacteria</taxon>
        <taxon>Bacillati</taxon>
        <taxon>Bacillota</taxon>
        <taxon>Bacilli</taxon>
        <taxon>Bacillales</taxon>
        <taxon>Bacillaceae</taxon>
        <taxon>Alkalihalobacillus</taxon>
    </lineage>
</organism>
<dbReference type="RefSeq" id="WP_061948961.1">
    <property type="nucleotide sequence ID" value="NZ_LTAO01000019.1"/>
</dbReference>
<dbReference type="STRING" id="519424.AZF04_19595"/>
<keyword evidence="2" id="KW-1185">Reference proteome</keyword>
<dbReference type="OrthoDB" id="2988570at2"/>
<name>A0A162DPN1_9BACI</name>
<evidence type="ECO:0000313" key="2">
    <source>
        <dbReference type="Proteomes" id="UP000075806"/>
    </source>
</evidence>
<evidence type="ECO:0000313" key="1">
    <source>
        <dbReference type="EMBL" id="KYG30490.1"/>
    </source>
</evidence>
<proteinExistence type="predicted"/>
<reference evidence="1" key="1">
    <citation type="submission" date="2016-02" db="EMBL/GenBank/DDBJ databases">
        <title>Genome sequence of Bacillus trypoxylicola KCTC 13244(T).</title>
        <authorList>
            <person name="Jeong H."/>
            <person name="Park S.-H."/>
            <person name="Choi S.-K."/>
        </authorList>
    </citation>
    <scope>NUCLEOTIDE SEQUENCE [LARGE SCALE GENOMIC DNA]</scope>
    <source>
        <strain evidence="1">KCTC 13244</strain>
    </source>
</reference>
<protein>
    <submittedName>
        <fullName evidence="1">Uncharacterized protein</fullName>
    </submittedName>
</protein>
<dbReference type="Proteomes" id="UP000075806">
    <property type="component" value="Unassembled WGS sequence"/>
</dbReference>
<dbReference type="AlphaFoldDB" id="A0A162DPN1"/>
<accession>A0A162DPN1</accession>
<dbReference type="EMBL" id="LTAO01000019">
    <property type="protein sequence ID" value="KYG30490.1"/>
    <property type="molecule type" value="Genomic_DNA"/>
</dbReference>
<sequence>MGQKIGNIGELNMIQATEESIQQIERINNVGSVICTPKTVKLLSQMKIENIGSTIVVEEDWQLIKGLFILDDHYIESASEHSVVFIQGVLLVDNEISVDSLQKCQTEFVVMGAVYTPKHIKGAVQTKIKKITGGIIEFDGKQPFIQSGKIELDEGFLQSLELDENILVNGTLTLSNNVDIDTFYSKINRLDVNGVLFLTKEQQSILGKKITVNGKTVIIPTGYQKIDSKLQLHNRSIKRFKQAAIYTKKPILLAENITREQFQQAFRSIHSLSFIICHESIEDLVYEALDSFETEVFSYQEHYRFIEKENWTKREVELLEPNTTIIVNGQWSIEEEFDEELLNKNIVIELKGTIYTPNESMKHYVQKNIQTQNGSVYSHLKQEDQYDLDNIGELLI</sequence>
<gene>
    <name evidence="1" type="ORF">AZF04_19595</name>
</gene>
<comment type="caution">
    <text evidence="1">The sequence shown here is derived from an EMBL/GenBank/DDBJ whole genome shotgun (WGS) entry which is preliminary data.</text>
</comment>